<reference evidence="4" key="1">
    <citation type="submission" date="2023-05" db="EMBL/GenBank/DDBJ databases">
        <title>Nepenthes gracilis genome sequencing.</title>
        <authorList>
            <person name="Fukushima K."/>
        </authorList>
    </citation>
    <scope>NUCLEOTIDE SEQUENCE</scope>
    <source>
        <strain evidence="4">SING2019-196</strain>
    </source>
</reference>
<comment type="caution">
    <text evidence="4">The sequence shown here is derived from an EMBL/GenBank/DDBJ whole genome shotgun (WGS) entry which is preliminary data.</text>
</comment>
<accession>A0AAD3TJ43</accession>
<sequence>MKIYESVMNNAEFKHTIKYWCTSWCKIGLNDVDFGWGKPVWIGVCWSTRTSMTRNLITLIENSCDGVEAWIVLSEEEMAVLEHDQEFLAFAAPNPGIFISN</sequence>
<evidence type="ECO:0000313" key="5">
    <source>
        <dbReference type="Proteomes" id="UP001279734"/>
    </source>
</evidence>
<evidence type="ECO:0000256" key="2">
    <source>
        <dbReference type="ARBA" id="ARBA00022679"/>
    </source>
</evidence>
<proteinExistence type="inferred from homology"/>
<dbReference type="Proteomes" id="UP001279734">
    <property type="component" value="Unassembled WGS sequence"/>
</dbReference>
<evidence type="ECO:0000256" key="1">
    <source>
        <dbReference type="ARBA" id="ARBA00009861"/>
    </source>
</evidence>
<dbReference type="GO" id="GO:0016746">
    <property type="term" value="F:acyltransferase activity"/>
    <property type="evidence" value="ECO:0007669"/>
    <property type="project" value="UniProtKB-KW"/>
</dbReference>
<organism evidence="4 5">
    <name type="scientific">Nepenthes gracilis</name>
    <name type="common">Slender pitcher plant</name>
    <dbReference type="NCBI Taxonomy" id="150966"/>
    <lineage>
        <taxon>Eukaryota</taxon>
        <taxon>Viridiplantae</taxon>
        <taxon>Streptophyta</taxon>
        <taxon>Embryophyta</taxon>
        <taxon>Tracheophyta</taxon>
        <taxon>Spermatophyta</taxon>
        <taxon>Magnoliopsida</taxon>
        <taxon>eudicotyledons</taxon>
        <taxon>Gunneridae</taxon>
        <taxon>Pentapetalae</taxon>
        <taxon>Caryophyllales</taxon>
        <taxon>Nepenthaceae</taxon>
        <taxon>Nepenthes</taxon>
    </lineage>
</organism>
<keyword evidence="2" id="KW-0808">Transferase</keyword>
<keyword evidence="3" id="KW-0012">Acyltransferase</keyword>
<dbReference type="PANTHER" id="PTHR31623:SF110">
    <property type="entry name" value="VINORINE SYNTHASE-LIKE"/>
    <property type="match status" value="1"/>
</dbReference>
<dbReference type="PANTHER" id="PTHR31623">
    <property type="entry name" value="F21J9.9"/>
    <property type="match status" value="1"/>
</dbReference>
<dbReference type="InterPro" id="IPR023213">
    <property type="entry name" value="CAT-like_dom_sf"/>
</dbReference>
<name>A0AAD3TJ43_NEPGR</name>
<dbReference type="Gene3D" id="3.30.559.10">
    <property type="entry name" value="Chloramphenicol acetyltransferase-like domain"/>
    <property type="match status" value="1"/>
</dbReference>
<keyword evidence="5" id="KW-1185">Reference proteome</keyword>
<dbReference type="AlphaFoldDB" id="A0AAD3TJ43"/>
<comment type="similarity">
    <text evidence="1">Belongs to the plant acyltransferase family.</text>
</comment>
<evidence type="ECO:0000313" key="4">
    <source>
        <dbReference type="EMBL" id="GMH30116.1"/>
    </source>
</evidence>
<dbReference type="Pfam" id="PF02458">
    <property type="entry name" value="Transferase"/>
    <property type="match status" value="1"/>
</dbReference>
<evidence type="ECO:0000256" key="3">
    <source>
        <dbReference type="ARBA" id="ARBA00023315"/>
    </source>
</evidence>
<dbReference type="EMBL" id="BSYO01000037">
    <property type="protein sequence ID" value="GMH30116.1"/>
    <property type="molecule type" value="Genomic_DNA"/>
</dbReference>
<protein>
    <submittedName>
        <fullName evidence="4">Uncharacterized protein</fullName>
    </submittedName>
</protein>
<gene>
    <name evidence="4" type="ORF">Nepgr_031959</name>
</gene>